<dbReference type="EMBL" id="BAAAHE010000004">
    <property type="protein sequence ID" value="GAA0604500.1"/>
    <property type="molecule type" value="Genomic_DNA"/>
</dbReference>
<name>A0ABN1G5U4_9ACTN</name>
<keyword evidence="2 4" id="KW-0238">DNA-binding</keyword>
<evidence type="ECO:0000313" key="7">
    <source>
        <dbReference type="Proteomes" id="UP001500957"/>
    </source>
</evidence>
<dbReference type="Gene3D" id="1.10.357.10">
    <property type="entry name" value="Tetracycline Repressor, domain 2"/>
    <property type="match status" value="1"/>
</dbReference>
<evidence type="ECO:0000256" key="1">
    <source>
        <dbReference type="ARBA" id="ARBA00023015"/>
    </source>
</evidence>
<evidence type="ECO:0000256" key="4">
    <source>
        <dbReference type="PROSITE-ProRule" id="PRU00335"/>
    </source>
</evidence>
<gene>
    <name evidence="6" type="ORF">GCM10009547_02850</name>
</gene>
<protein>
    <submittedName>
        <fullName evidence="6">TetR/AcrR family transcriptional regulator</fullName>
    </submittedName>
</protein>
<dbReference type="SUPFAM" id="SSF46689">
    <property type="entry name" value="Homeodomain-like"/>
    <property type="match status" value="1"/>
</dbReference>
<sequence>MAPRGETRQKMLVATIEVMRERGAAGVTVDEVLARSGAPRGSVYHHFPAGRTQMIDEALTYAGETFTGMLERAAQKGTDAVLTRLVTFWTRVLEDSDFRAGCPVVPTAGDAGPDGEALTAKAAGILTAWCRTIAAAFESDGWSAADADALGVTVMSGMTGAIGLCRAQRSIDPLFAVSEQLRALILARTLLARA</sequence>
<dbReference type="InterPro" id="IPR036271">
    <property type="entry name" value="Tet_transcr_reg_TetR-rel_C_sf"/>
</dbReference>
<dbReference type="Pfam" id="PF00440">
    <property type="entry name" value="TetR_N"/>
    <property type="match status" value="1"/>
</dbReference>
<dbReference type="Pfam" id="PF21993">
    <property type="entry name" value="TetR_C_13_2"/>
    <property type="match status" value="1"/>
</dbReference>
<evidence type="ECO:0000259" key="5">
    <source>
        <dbReference type="PROSITE" id="PS50977"/>
    </source>
</evidence>
<dbReference type="SUPFAM" id="SSF48498">
    <property type="entry name" value="Tetracyclin repressor-like, C-terminal domain"/>
    <property type="match status" value="1"/>
</dbReference>
<keyword evidence="1" id="KW-0805">Transcription regulation</keyword>
<feature type="DNA-binding region" description="H-T-H motif" evidence="4">
    <location>
        <begin position="28"/>
        <end position="47"/>
    </location>
</feature>
<reference evidence="6 7" key="1">
    <citation type="journal article" date="2019" name="Int. J. Syst. Evol. Microbiol.">
        <title>The Global Catalogue of Microorganisms (GCM) 10K type strain sequencing project: providing services to taxonomists for standard genome sequencing and annotation.</title>
        <authorList>
            <consortium name="The Broad Institute Genomics Platform"/>
            <consortium name="The Broad Institute Genome Sequencing Center for Infectious Disease"/>
            <person name="Wu L."/>
            <person name="Ma J."/>
        </authorList>
    </citation>
    <scope>NUCLEOTIDE SEQUENCE [LARGE SCALE GENOMIC DNA]</scope>
    <source>
        <strain evidence="6 7">JCM 10671</strain>
    </source>
</reference>
<dbReference type="InterPro" id="IPR009057">
    <property type="entry name" value="Homeodomain-like_sf"/>
</dbReference>
<dbReference type="RefSeq" id="WP_344600810.1">
    <property type="nucleotide sequence ID" value="NZ_BAAAHE010000004.1"/>
</dbReference>
<proteinExistence type="predicted"/>
<organism evidence="6 7">
    <name type="scientific">Sporichthya brevicatena</name>
    <dbReference type="NCBI Taxonomy" id="171442"/>
    <lineage>
        <taxon>Bacteria</taxon>
        <taxon>Bacillati</taxon>
        <taxon>Actinomycetota</taxon>
        <taxon>Actinomycetes</taxon>
        <taxon>Sporichthyales</taxon>
        <taxon>Sporichthyaceae</taxon>
        <taxon>Sporichthya</taxon>
    </lineage>
</organism>
<accession>A0ABN1G5U4</accession>
<evidence type="ECO:0000256" key="3">
    <source>
        <dbReference type="ARBA" id="ARBA00023163"/>
    </source>
</evidence>
<dbReference type="InterPro" id="IPR001647">
    <property type="entry name" value="HTH_TetR"/>
</dbReference>
<dbReference type="InterPro" id="IPR054156">
    <property type="entry name" value="YxaF_TetR_C"/>
</dbReference>
<dbReference type="PANTHER" id="PTHR47506:SF3">
    <property type="entry name" value="HTH-TYPE TRANSCRIPTIONAL REGULATOR LMRA"/>
    <property type="match status" value="1"/>
</dbReference>
<feature type="domain" description="HTH tetR-type" evidence="5">
    <location>
        <begin position="5"/>
        <end position="65"/>
    </location>
</feature>
<dbReference type="PROSITE" id="PS50977">
    <property type="entry name" value="HTH_TETR_2"/>
    <property type="match status" value="1"/>
</dbReference>
<dbReference type="PANTHER" id="PTHR47506">
    <property type="entry name" value="TRANSCRIPTIONAL REGULATORY PROTEIN"/>
    <property type="match status" value="1"/>
</dbReference>
<comment type="caution">
    <text evidence="6">The sequence shown here is derived from an EMBL/GenBank/DDBJ whole genome shotgun (WGS) entry which is preliminary data.</text>
</comment>
<keyword evidence="3" id="KW-0804">Transcription</keyword>
<keyword evidence="7" id="KW-1185">Reference proteome</keyword>
<evidence type="ECO:0000256" key="2">
    <source>
        <dbReference type="ARBA" id="ARBA00023125"/>
    </source>
</evidence>
<dbReference type="Proteomes" id="UP001500957">
    <property type="component" value="Unassembled WGS sequence"/>
</dbReference>
<evidence type="ECO:0000313" key="6">
    <source>
        <dbReference type="EMBL" id="GAA0604500.1"/>
    </source>
</evidence>